<evidence type="ECO:0000313" key="1">
    <source>
        <dbReference type="EMBL" id="KAG0461900.1"/>
    </source>
</evidence>
<sequence length="99" mass="11386">MVEDGNKGRKVVAVAREYGINLHELLHGWKYLSYILVYKYLIRSQRFCFDPKEVHVTSGNEKNLVVSLALFSRQEVDPNDDFSLFLIPKGSSVVFSLLH</sequence>
<gene>
    <name evidence="1" type="ORF">HPP92_020376</name>
</gene>
<organism evidence="1 2">
    <name type="scientific">Vanilla planifolia</name>
    <name type="common">Vanilla</name>
    <dbReference type="NCBI Taxonomy" id="51239"/>
    <lineage>
        <taxon>Eukaryota</taxon>
        <taxon>Viridiplantae</taxon>
        <taxon>Streptophyta</taxon>
        <taxon>Embryophyta</taxon>
        <taxon>Tracheophyta</taxon>
        <taxon>Spermatophyta</taxon>
        <taxon>Magnoliopsida</taxon>
        <taxon>Liliopsida</taxon>
        <taxon>Asparagales</taxon>
        <taxon>Orchidaceae</taxon>
        <taxon>Vanilloideae</taxon>
        <taxon>Vanilleae</taxon>
        <taxon>Vanilla</taxon>
    </lineage>
</organism>
<dbReference type="AlphaFoldDB" id="A0A835PWY5"/>
<dbReference type="EMBL" id="JADCNM010000011">
    <property type="protein sequence ID" value="KAG0461900.1"/>
    <property type="molecule type" value="Genomic_DNA"/>
</dbReference>
<comment type="caution">
    <text evidence="1">The sequence shown here is derived from an EMBL/GenBank/DDBJ whole genome shotgun (WGS) entry which is preliminary data.</text>
</comment>
<protein>
    <submittedName>
        <fullName evidence="1">Uncharacterized protein</fullName>
    </submittedName>
</protein>
<proteinExistence type="predicted"/>
<name>A0A835PWY5_VANPL</name>
<evidence type="ECO:0000313" key="2">
    <source>
        <dbReference type="Proteomes" id="UP000639772"/>
    </source>
</evidence>
<accession>A0A835PWY5</accession>
<dbReference type="Proteomes" id="UP000639772">
    <property type="component" value="Chromosome 11"/>
</dbReference>
<reference evidence="1 2" key="1">
    <citation type="journal article" date="2020" name="Nat. Food">
        <title>A phased Vanilla planifolia genome enables genetic improvement of flavour and production.</title>
        <authorList>
            <person name="Hasing T."/>
            <person name="Tang H."/>
            <person name="Brym M."/>
            <person name="Khazi F."/>
            <person name="Huang T."/>
            <person name="Chambers A.H."/>
        </authorList>
    </citation>
    <scope>NUCLEOTIDE SEQUENCE [LARGE SCALE GENOMIC DNA]</scope>
    <source>
        <tissue evidence="1">Leaf</tissue>
    </source>
</reference>